<dbReference type="EMBL" id="AP017378">
    <property type="protein sequence ID" value="BBD08927.1"/>
    <property type="molecule type" value="Genomic_DNA"/>
</dbReference>
<dbReference type="GO" id="GO:0016020">
    <property type="term" value="C:membrane"/>
    <property type="evidence" value="ECO:0007669"/>
    <property type="project" value="InterPro"/>
</dbReference>
<dbReference type="SMART" id="SM00062">
    <property type="entry name" value="PBPb"/>
    <property type="match status" value="1"/>
</dbReference>
<dbReference type="SMART" id="SM00079">
    <property type="entry name" value="PBPe"/>
    <property type="match status" value="1"/>
</dbReference>
<feature type="domain" description="Solute-binding protein family 3/N-terminal" evidence="3">
    <location>
        <begin position="47"/>
        <end position="270"/>
    </location>
</feature>
<keyword evidence="6" id="KW-1185">Reference proteome</keyword>
<dbReference type="CDD" id="cd13629">
    <property type="entry name" value="PBP2_Dsm1740"/>
    <property type="match status" value="1"/>
</dbReference>
<dbReference type="GO" id="GO:0015276">
    <property type="term" value="F:ligand-gated monoatomic ion channel activity"/>
    <property type="evidence" value="ECO:0007669"/>
    <property type="project" value="InterPro"/>
</dbReference>
<feature type="domain" description="Ionotropic glutamate receptor C-terminal" evidence="4">
    <location>
        <begin position="47"/>
        <end position="269"/>
    </location>
</feature>
<sequence>MPKAKRLITALVLVLTLLVCVTVAQAANTGMKLTEESTLTKIMERGVLRVGFDTFVPWAMKDKTGKFIGFEIDVARRFAQDMGVKIELVPTAWKGIIPALLAGKFDLLIGGMSIRADRAQQVYFSLPYYYSGQSLVANKKLAAGFDSIEDFNSPDVTIAVRTGTTAQKAAQRFFPKAKKKLFDKEPQALQDLLMGRAHAFVSMAPLPAQEAVKNADKLFIPLKNNLTNEPNGICMRKGDPDMLNYVNSWILAVQGENWIQDRYHYWFETMDWKSQVE</sequence>
<dbReference type="AlphaFoldDB" id="A0A2Z6B073"/>
<evidence type="ECO:0000259" key="4">
    <source>
        <dbReference type="SMART" id="SM00079"/>
    </source>
</evidence>
<evidence type="ECO:0000259" key="3">
    <source>
        <dbReference type="SMART" id="SM00062"/>
    </source>
</evidence>
<dbReference type="PANTHER" id="PTHR35936:SF38">
    <property type="entry name" value="GLUTAMINE-BINDING PERIPLASMIC PROTEIN"/>
    <property type="match status" value="1"/>
</dbReference>
<feature type="signal peptide" evidence="2">
    <location>
        <begin position="1"/>
        <end position="26"/>
    </location>
</feature>
<dbReference type="RefSeq" id="WP_126379464.1">
    <property type="nucleotide sequence ID" value="NZ_AP017378.1"/>
</dbReference>
<dbReference type="KEGG" id="dfl:DFE_2201"/>
<dbReference type="Proteomes" id="UP000269883">
    <property type="component" value="Chromosome"/>
</dbReference>
<accession>A0A2Z6B073</accession>
<evidence type="ECO:0000313" key="5">
    <source>
        <dbReference type="EMBL" id="BBD08927.1"/>
    </source>
</evidence>
<dbReference type="PANTHER" id="PTHR35936">
    <property type="entry name" value="MEMBRANE-BOUND LYTIC MUREIN TRANSGLYCOSYLASE F"/>
    <property type="match status" value="1"/>
</dbReference>
<organism evidence="5 6">
    <name type="scientific">Desulfovibrio ferrophilus</name>
    <dbReference type="NCBI Taxonomy" id="241368"/>
    <lineage>
        <taxon>Bacteria</taxon>
        <taxon>Pseudomonadati</taxon>
        <taxon>Thermodesulfobacteriota</taxon>
        <taxon>Desulfovibrionia</taxon>
        <taxon>Desulfovibrionales</taxon>
        <taxon>Desulfovibrionaceae</taxon>
        <taxon>Desulfovibrio</taxon>
    </lineage>
</organism>
<evidence type="ECO:0000256" key="1">
    <source>
        <dbReference type="ARBA" id="ARBA00022729"/>
    </source>
</evidence>
<name>A0A2Z6B073_9BACT</name>
<evidence type="ECO:0000256" key="2">
    <source>
        <dbReference type="SAM" id="SignalP"/>
    </source>
</evidence>
<evidence type="ECO:0000313" key="6">
    <source>
        <dbReference type="Proteomes" id="UP000269883"/>
    </source>
</evidence>
<keyword evidence="1 2" id="KW-0732">Signal</keyword>
<proteinExistence type="predicted"/>
<dbReference type="InterPro" id="IPR001638">
    <property type="entry name" value="Solute-binding_3/MltF_N"/>
</dbReference>
<dbReference type="InterPro" id="IPR001320">
    <property type="entry name" value="Iontro_rcpt_C"/>
</dbReference>
<dbReference type="OrthoDB" id="6192933at2"/>
<reference evidence="5 6" key="1">
    <citation type="journal article" date="2018" name="Sci. Adv.">
        <title>Multi-heme cytochromes provide a pathway for survival in energy-limited environments.</title>
        <authorList>
            <person name="Deng X."/>
            <person name="Dohmae N."/>
            <person name="Nealson K.H."/>
            <person name="Hashimoto K."/>
            <person name="Okamoto A."/>
        </authorList>
    </citation>
    <scope>NUCLEOTIDE SEQUENCE [LARGE SCALE GENOMIC DNA]</scope>
    <source>
        <strain evidence="5 6">IS5</strain>
    </source>
</reference>
<dbReference type="Gene3D" id="3.40.190.10">
    <property type="entry name" value="Periplasmic binding protein-like II"/>
    <property type="match status" value="2"/>
</dbReference>
<protein>
    <submittedName>
        <fullName evidence="5">ABC transporter substrate-binding protein</fullName>
    </submittedName>
</protein>
<gene>
    <name evidence="5" type="ORF">DFE_2201</name>
</gene>
<dbReference type="SUPFAM" id="SSF53850">
    <property type="entry name" value="Periplasmic binding protein-like II"/>
    <property type="match status" value="1"/>
</dbReference>
<dbReference type="Pfam" id="PF00497">
    <property type="entry name" value="SBP_bac_3"/>
    <property type="match status" value="1"/>
</dbReference>
<feature type="chain" id="PRO_5016356205" evidence="2">
    <location>
        <begin position="27"/>
        <end position="277"/>
    </location>
</feature>